<organism evidence="1 2">
    <name type="scientific">Burkholderia cenocepacia</name>
    <dbReference type="NCBI Taxonomy" id="95486"/>
    <lineage>
        <taxon>Bacteria</taxon>
        <taxon>Pseudomonadati</taxon>
        <taxon>Pseudomonadota</taxon>
        <taxon>Betaproteobacteria</taxon>
        <taxon>Burkholderiales</taxon>
        <taxon>Burkholderiaceae</taxon>
        <taxon>Burkholderia</taxon>
        <taxon>Burkholderia cepacia complex</taxon>
    </lineage>
</organism>
<proteinExistence type="predicted"/>
<dbReference type="Proteomes" id="UP000494322">
    <property type="component" value="Unassembled WGS sequence"/>
</dbReference>
<evidence type="ECO:0000313" key="1">
    <source>
        <dbReference type="EMBL" id="CAB3962106.1"/>
    </source>
</evidence>
<reference evidence="1 2" key="1">
    <citation type="submission" date="2020-04" db="EMBL/GenBank/DDBJ databases">
        <authorList>
            <person name="Depoorter E."/>
        </authorList>
    </citation>
    <scope>NUCLEOTIDE SEQUENCE [LARGE SCALE GENOMIC DNA]</scope>
    <source>
        <strain evidence="1 2">BCC0132</strain>
    </source>
</reference>
<evidence type="ECO:0000313" key="2">
    <source>
        <dbReference type="Proteomes" id="UP000494322"/>
    </source>
</evidence>
<name>A0A6J5IP91_9BURK</name>
<dbReference type="EMBL" id="CABWIK020000001">
    <property type="protein sequence ID" value="CAB3962106.1"/>
    <property type="molecule type" value="Genomic_DNA"/>
</dbReference>
<gene>
    <name evidence="1" type="ORF">BCO9919_00297</name>
</gene>
<accession>A0A6J5IP91</accession>
<sequence>MINREQWDYAQRSDESARIVHLPAPSGPGFKIQEWGTIMHVGSIVCTTHIAVPKGARGIVQRVLGDMAMVTWYAGVPGESKELNTEPFFLEDLIDTGESVLPAGAALH</sequence>
<protein>
    <submittedName>
        <fullName evidence="1">Uncharacterized protein</fullName>
    </submittedName>
</protein>
<dbReference type="AlphaFoldDB" id="A0A6J5IP91"/>